<evidence type="ECO:0000313" key="8">
    <source>
        <dbReference type="Proteomes" id="UP000630353"/>
    </source>
</evidence>
<gene>
    <name evidence="7" type="ORF">GCM10017083_32970</name>
</gene>
<dbReference type="EMBL" id="BMZS01000007">
    <property type="protein sequence ID" value="GHD54787.1"/>
    <property type="molecule type" value="Genomic_DNA"/>
</dbReference>
<dbReference type="CDD" id="cd10977">
    <property type="entry name" value="CE4_PuuE_SpCDA1"/>
    <property type="match status" value="1"/>
</dbReference>
<evidence type="ECO:0000313" key="7">
    <source>
        <dbReference type="EMBL" id="GHD54787.1"/>
    </source>
</evidence>
<dbReference type="SUPFAM" id="SSF88713">
    <property type="entry name" value="Glycoside hydrolase/deacetylase"/>
    <property type="match status" value="1"/>
</dbReference>
<dbReference type="InterPro" id="IPR011330">
    <property type="entry name" value="Glyco_hydro/deAcase_b/a-brl"/>
</dbReference>
<name>A0A918XTJ3_9PROT</name>
<reference evidence="7" key="2">
    <citation type="submission" date="2020-09" db="EMBL/GenBank/DDBJ databases">
        <authorList>
            <person name="Sun Q."/>
            <person name="Kim S."/>
        </authorList>
    </citation>
    <scope>NUCLEOTIDE SEQUENCE</scope>
    <source>
        <strain evidence="7">KCTC 42651</strain>
    </source>
</reference>
<evidence type="ECO:0000256" key="2">
    <source>
        <dbReference type="ARBA" id="ARBA00010973"/>
    </source>
</evidence>
<proteinExistence type="inferred from homology"/>
<comment type="similarity">
    <text evidence="2">Belongs to the polysaccharide deacetylase family.</text>
</comment>
<dbReference type="AlphaFoldDB" id="A0A918XTJ3"/>
<comment type="caution">
    <text evidence="7">The sequence shown here is derived from an EMBL/GenBank/DDBJ whole genome shotgun (WGS) entry which is preliminary data.</text>
</comment>
<accession>A0A918XTJ3</accession>
<dbReference type="PROSITE" id="PS51677">
    <property type="entry name" value="NODB"/>
    <property type="match status" value="1"/>
</dbReference>
<feature type="region of interest" description="Disordered" evidence="5">
    <location>
        <begin position="49"/>
        <end position="76"/>
    </location>
</feature>
<dbReference type="GO" id="GO:0005975">
    <property type="term" value="P:carbohydrate metabolic process"/>
    <property type="evidence" value="ECO:0007669"/>
    <property type="project" value="InterPro"/>
</dbReference>
<keyword evidence="8" id="KW-1185">Reference proteome</keyword>
<evidence type="ECO:0000256" key="4">
    <source>
        <dbReference type="ARBA" id="ARBA00032976"/>
    </source>
</evidence>
<evidence type="ECO:0000256" key="1">
    <source>
        <dbReference type="ARBA" id="ARBA00003236"/>
    </source>
</evidence>
<dbReference type="PANTHER" id="PTHR43123:SF4">
    <property type="entry name" value="POLYSACCHARIDE DEACETYLASE"/>
    <property type="match status" value="1"/>
</dbReference>
<organism evidence="7 8">
    <name type="scientific">Thalassobaculum fulvum</name>
    <dbReference type="NCBI Taxonomy" id="1633335"/>
    <lineage>
        <taxon>Bacteria</taxon>
        <taxon>Pseudomonadati</taxon>
        <taxon>Pseudomonadota</taxon>
        <taxon>Alphaproteobacteria</taxon>
        <taxon>Rhodospirillales</taxon>
        <taxon>Thalassobaculaceae</taxon>
        <taxon>Thalassobaculum</taxon>
    </lineage>
</organism>
<evidence type="ECO:0000259" key="6">
    <source>
        <dbReference type="PROSITE" id="PS51677"/>
    </source>
</evidence>
<evidence type="ECO:0000256" key="5">
    <source>
        <dbReference type="SAM" id="MobiDB-lite"/>
    </source>
</evidence>
<dbReference type="InterPro" id="IPR017625">
    <property type="entry name" value="PuuE"/>
</dbReference>
<dbReference type="Gene3D" id="3.20.20.370">
    <property type="entry name" value="Glycoside hydrolase/deacetylase"/>
    <property type="match status" value="1"/>
</dbReference>
<comment type="function">
    <text evidence="1">Is involved in generating a small heat-stable compound (Nod), an acylated oligomer of N-acetylglucosamine, that stimulates mitosis in various plant protoplasts.</text>
</comment>
<dbReference type="InterPro" id="IPR002509">
    <property type="entry name" value="NODB_dom"/>
</dbReference>
<feature type="domain" description="NodB homology" evidence="6">
    <location>
        <begin position="76"/>
        <end position="293"/>
    </location>
</feature>
<dbReference type="RefSeq" id="WP_189991562.1">
    <property type="nucleotide sequence ID" value="NZ_BMZS01000007.1"/>
</dbReference>
<dbReference type="PANTHER" id="PTHR43123">
    <property type="entry name" value="POLYSACCHARIDE DEACETYLASE-RELATED"/>
    <property type="match status" value="1"/>
</dbReference>
<dbReference type="Pfam" id="PF01522">
    <property type="entry name" value="Polysacc_deac_1"/>
    <property type="match status" value="1"/>
</dbReference>
<reference evidence="7" key="1">
    <citation type="journal article" date="2014" name="Int. J. Syst. Evol. Microbiol.">
        <title>Complete genome sequence of Corynebacterium casei LMG S-19264T (=DSM 44701T), isolated from a smear-ripened cheese.</title>
        <authorList>
            <consortium name="US DOE Joint Genome Institute (JGI-PGF)"/>
            <person name="Walter F."/>
            <person name="Albersmeier A."/>
            <person name="Kalinowski J."/>
            <person name="Ruckert C."/>
        </authorList>
    </citation>
    <scope>NUCLEOTIDE SEQUENCE</scope>
    <source>
        <strain evidence="7">KCTC 42651</strain>
    </source>
</reference>
<dbReference type="Proteomes" id="UP000630353">
    <property type="component" value="Unassembled WGS sequence"/>
</dbReference>
<protein>
    <recommendedName>
        <fullName evidence="3">Chitooligosaccharide deacetylase</fullName>
    </recommendedName>
    <alternativeName>
        <fullName evidence="4">Nodulation protein B</fullName>
    </alternativeName>
</protein>
<evidence type="ECO:0000256" key="3">
    <source>
        <dbReference type="ARBA" id="ARBA00020071"/>
    </source>
</evidence>
<dbReference type="GO" id="GO:0016810">
    <property type="term" value="F:hydrolase activity, acting on carbon-nitrogen (but not peptide) bonds"/>
    <property type="evidence" value="ECO:0007669"/>
    <property type="project" value="InterPro"/>
</dbReference>
<sequence length="309" mass="34821">MSAPDPNLPPHLDRDFVGYGRTPPRADWPGGARVAVNFVINYEEGSEYSIPDGDGFSEASLTESPDSPNGPGSRDLAAESMYEYGTRVGFWRLHRLFTERGLPATVNACALALERNDEAAAAIRETDWDICCHGWRWVEHWRLTEDQEREHIRRAVESLERTTGARPPGWYCRHGPSVNTRRLLVEHGGFLYDSDSYADELPYWTRVGDTPHLVVPYSLATNDSKFSRNHFPTADDYVAHVRDAIDLLWEEGAETPRMMSCGLHLRLIGHPSRAAGLARLLDYCMAKEGVWVAKRADIARHWAARHPAA</sequence>